<dbReference type="SUPFAM" id="SSF144232">
    <property type="entry name" value="HIT/MYND zinc finger-like"/>
    <property type="match status" value="1"/>
</dbReference>
<dbReference type="GO" id="GO:0005634">
    <property type="term" value="C:nucleus"/>
    <property type="evidence" value="ECO:0007669"/>
    <property type="project" value="TreeGrafter"/>
</dbReference>
<dbReference type="InterPro" id="IPR002893">
    <property type="entry name" value="Znf_MYND"/>
</dbReference>
<evidence type="ECO:0000256" key="1">
    <source>
        <dbReference type="ARBA" id="ARBA00022723"/>
    </source>
</evidence>
<dbReference type="Pfam" id="PF01753">
    <property type="entry name" value="zf-MYND"/>
    <property type="match status" value="1"/>
</dbReference>
<evidence type="ECO:0000313" key="7">
    <source>
        <dbReference type="EMBL" id="SPQ24475.1"/>
    </source>
</evidence>
<name>A0A3S4BMX6_9PEZI</name>
<feature type="compositionally biased region" description="Low complexity" evidence="5">
    <location>
        <begin position="983"/>
        <end position="1006"/>
    </location>
</feature>
<evidence type="ECO:0000259" key="6">
    <source>
        <dbReference type="PROSITE" id="PS50865"/>
    </source>
</evidence>
<dbReference type="PANTHER" id="PTHR10237:SF15">
    <property type="entry name" value="LD37257P"/>
    <property type="match status" value="1"/>
</dbReference>
<keyword evidence="2 4" id="KW-0863">Zinc-finger</keyword>
<evidence type="ECO:0000256" key="2">
    <source>
        <dbReference type="ARBA" id="ARBA00022771"/>
    </source>
</evidence>
<keyword evidence="3" id="KW-0862">Zinc</keyword>
<feature type="region of interest" description="Disordered" evidence="5">
    <location>
        <begin position="971"/>
        <end position="1006"/>
    </location>
</feature>
<organism evidence="7 8">
    <name type="scientific">Thermothielavioides terrestris</name>
    <dbReference type="NCBI Taxonomy" id="2587410"/>
    <lineage>
        <taxon>Eukaryota</taxon>
        <taxon>Fungi</taxon>
        <taxon>Dikarya</taxon>
        <taxon>Ascomycota</taxon>
        <taxon>Pezizomycotina</taxon>
        <taxon>Sordariomycetes</taxon>
        <taxon>Sordariomycetidae</taxon>
        <taxon>Sordariales</taxon>
        <taxon>Chaetomiaceae</taxon>
        <taxon>Thermothielavioides</taxon>
    </lineage>
</organism>
<feature type="domain" description="MYND-type" evidence="6">
    <location>
        <begin position="1216"/>
        <end position="1258"/>
    </location>
</feature>
<dbReference type="AlphaFoldDB" id="A0A3S4BMX6"/>
<evidence type="ECO:0000256" key="3">
    <source>
        <dbReference type="ARBA" id="ARBA00022833"/>
    </source>
</evidence>
<reference evidence="7 8" key="1">
    <citation type="submission" date="2018-04" db="EMBL/GenBank/DDBJ databases">
        <authorList>
            <person name="Huttner S."/>
            <person name="Dainat J."/>
        </authorList>
    </citation>
    <scope>NUCLEOTIDE SEQUENCE [LARGE SCALE GENOMIC DNA]</scope>
</reference>
<dbReference type="GO" id="GO:0000981">
    <property type="term" value="F:DNA-binding transcription factor activity, RNA polymerase II-specific"/>
    <property type="evidence" value="ECO:0007669"/>
    <property type="project" value="TreeGrafter"/>
</dbReference>
<sequence length="1269" mass="141054">MPTPRVLESATRVHVGRFRPAQHLAEHLPQGVDADILVLGCGDVRDILYTSSVEQGLPERKLDITACDLDEYLIARNVLFLTLVLDDDDDVSLEQLWNIYYHFYLDEPDLLILCNQAQKLLSLSQSLQAWHASPYGATLRFCDETTLSLVHSIWAKYADAVRFSKPWDKQHWEPFEDNLRAARLRKHCTVRASKQDVARSCGPLATQLADKLLFATNQHWERGLAGSVALPDLRKKETPEIPNPVFAIPLMNPSASLKYPTDPLLSFHLAAAHAKLTELSPLRLEEEEHSHLDSQDRLLQMALMQFDDWTDAFINAAPRTVVRFTASEAFAFCYTLRYNLQTGATCAQWYRGKLGFDVLQLAESEYGPGGKAPKQFDVVDTSTLPDDAGVLNWLVSAGPMLKDAPSSTLYTENPHNMSLSSVFEDELVYTTTTFSSLLGLVPAEHWTNASATSRFDEVWTAWSDRKAPVEAKTVCIAFRNAWKLNKYMVGEQPNTANLHTKFDDVLDFASKVFTSLFGIHEREGPARRQDLKHLIAQTPPWLQHTEDTMAALVNAMGDEARLNLTELRERYVGRLVSAQLGMRATCHISAFIHESSPDLPLGLLDSWVSRVDKRQPAFRNWSQRPRTVAVTVVIPREHWAAVKPLSRGGGDYREWCSALMSGHIRYFGKKDDNGGDMAATFSDVQICFGAVKTEGARDRDDFTVSVEEDKDGWNGTSPMVISFYVPTELVDAMYNEACVGMGLLRTTRNSQGWEEELEESVVVSEVECFDENRVFLSKYRPGQTGYAVTEGILRDLQRKSETSAERNAAASPMFTANYHMEWLKIDTITGRLDITSAQGKQLLADKVPIVRRQSSPYTIDIVFGKKTLVLPLSFPLPVLADGAKLRVARKSAYIEVVAPIAQPSTSPEVLEDYMLPTALLQPSGIPATLNIPHLNLDRLPILALDDKSRTRFLTTLTSLTFSSRERRLRARVQAPADPPPPQSSSSTSQTTGNNNKNSSNNNNGLSSSARLNFKESLFTIFMLASGLQGGQTGLFALTHPQRGGVHMLLFASAVRLDGAHGSVVLDAAVLPLTKDLVAGGELAEFLLLLRALECCSLTVDDAELRLWKRALPALAERCRTWRHDEATCEYVRAGKAPVSLDDGARVLCSCGEGKLPADFMPLPEWETVAKKYATRVAISPVYASVLVEELIDPALARAVATGEALGDGSGDVMKACRNCGKTEEQDGVRLKRCLRCLEVAYCSNVCQKLDWKKHRMECEEAEVYVHGNK</sequence>
<dbReference type="Gene3D" id="6.10.140.2220">
    <property type="match status" value="1"/>
</dbReference>
<dbReference type="InterPro" id="IPR027974">
    <property type="entry name" value="DUF4470"/>
</dbReference>
<evidence type="ECO:0000313" key="8">
    <source>
        <dbReference type="Proteomes" id="UP000289323"/>
    </source>
</evidence>
<keyword evidence="1" id="KW-0479">Metal-binding</keyword>
<dbReference type="Pfam" id="PF14737">
    <property type="entry name" value="DUF4470"/>
    <property type="match status" value="1"/>
</dbReference>
<dbReference type="Proteomes" id="UP000289323">
    <property type="component" value="Unassembled WGS sequence"/>
</dbReference>
<dbReference type="InterPro" id="IPR024119">
    <property type="entry name" value="TF_DEAF-1"/>
</dbReference>
<dbReference type="GO" id="GO:0008270">
    <property type="term" value="F:zinc ion binding"/>
    <property type="evidence" value="ECO:0007669"/>
    <property type="project" value="UniProtKB-KW"/>
</dbReference>
<accession>A0A3S4BMX6</accession>
<evidence type="ECO:0000256" key="5">
    <source>
        <dbReference type="SAM" id="MobiDB-lite"/>
    </source>
</evidence>
<dbReference type="PROSITE" id="PS01360">
    <property type="entry name" value="ZF_MYND_1"/>
    <property type="match status" value="1"/>
</dbReference>
<gene>
    <name evidence="7" type="ORF">TT172_LOCUS6894</name>
</gene>
<dbReference type="PROSITE" id="PS50865">
    <property type="entry name" value="ZF_MYND_2"/>
    <property type="match status" value="1"/>
</dbReference>
<evidence type="ECO:0000256" key="4">
    <source>
        <dbReference type="PROSITE-ProRule" id="PRU00134"/>
    </source>
</evidence>
<dbReference type="PANTHER" id="PTHR10237">
    <property type="entry name" value="DEFORMED EPIDERMAL AUTOREGULATORY FACTOR 1 HOMOLOG SUPPRESSIN"/>
    <property type="match status" value="1"/>
</dbReference>
<dbReference type="EMBL" id="OUUZ01000013">
    <property type="protein sequence ID" value="SPQ24475.1"/>
    <property type="molecule type" value="Genomic_DNA"/>
</dbReference>
<proteinExistence type="predicted"/>
<protein>
    <submittedName>
        <fullName evidence="7">7d56b321-5ad6-404c-a94e-19c5c8234732</fullName>
    </submittedName>
</protein>